<organism evidence="9">
    <name type="scientific">Odorrana grahami</name>
    <name type="common">Yunnanfu frog</name>
    <name type="synonym">Rana grahami</name>
    <dbReference type="NCBI Taxonomy" id="167935"/>
    <lineage>
        <taxon>Eukaryota</taxon>
        <taxon>Metazoa</taxon>
        <taxon>Chordata</taxon>
        <taxon>Craniata</taxon>
        <taxon>Vertebrata</taxon>
        <taxon>Euteleostomi</taxon>
        <taxon>Amphibia</taxon>
        <taxon>Batrachia</taxon>
        <taxon>Anura</taxon>
        <taxon>Neobatrachia</taxon>
        <taxon>Ranoidea</taxon>
        <taxon>Ranidae</taxon>
        <taxon>Odorrana</taxon>
    </lineage>
</organism>
<evidence type="ECO:0000256" key="6">
    <source>
        <dbReference type="ARBA" id="ARBA00023022"/>
    </source>
</evidence>
<dbReference type="InterPro" id="IPR004275">
    <property type="entry name" value="Frog_antimicrobial_propeptide"/>
</dbReference>
<name>A6MBL9_ODOGR</name>
<evidence type="ECO:0000313" key="9">
    <source>
        <dbReference type="EMBL" id="ABG76524.1"/>
    </source>
</evidence>
<feature type="domain" description="Frog antimicrobial peptide propeptide" evidence="8">
    <location>
        <begin position="2"/>
        <end position="44"/>
    </location>
</feature>
<feature type="chain" id="PRO_5007635658" evidence="7">
    <location>
        <begin position="23"/>
        <end position="66"/>
    </location>
</feature>
<accession>A6MBL9</accession>
<sequence>MFTMKKSLLLLFFLGTINLSLCQDETNAEEERRDEEVAKMEEIKRGLFGKILGVGKKVLCGLSGMC</sequence>
<dbReference type="GO" id="GO:0050830">
    <property type="term" value="P:defense response to Gram-positive bacterium"/>
    <property type="evidence" value="ECO:0007669"/>
    <property type="project" value="UniProtKB-ARBA"/>
</dbReference>
<protein>
    <submittedName>
        <fullName evidence="9">Odorranain-H1 antimicrobial peptide</fullName>
    </submittedName>
</protein>
<evidence type="ECO:0000259" key="8">
    <source>
        <dbReference type="Pfam" id="PF03032"/>
    </source>
</evidence>
<comment type="similarity">
    <text evidence="2">Belongs to the frog skin active peptide (FSAP) family. Brevinin subfamily.</text>
</comment>
<dbReference type="EMBL" id="DQ673032">
    <property type="protein sequence ID" value="ABG76531.1"/>
    <property type="molecule type" value="mRNA"/>
</dbReference>
<reference evidence="9" key="1">
    <citation type="journal article" date="2007" name="Mol. Cell. Proteomics">
        <title>Anti-infection peptidomics of amphibian skin.</title>
        <authorList>
            <person name="Li J."/>
            <person name="Xu X."/>
            <person name="Xu C."/>
            <person name="Zhou W."/>
            <person name="Zhang K."/>
            <person name="Yu H."/>
            <person name="Zhang Y."/>
            <person name="Zheng Y."/>
            <person name="Rees H.H."/>
            <person name="Lai R."/>
            <person name="Yang D."/>
            <person name="Wu J."/>
        </authorList>
    </citation>
    <scope>NUCLEOTIDE SEQUENCE</scope>
    <source>
        <tissue evidence="9">Skin</tissue>
    </source>
</reference>
<dbReference type="GO" id="GO:0050829">
    <property type="term" value="P:defense response to Gram-negative bacterium"/>
    <property type="evidence" value="ECO:0007669"/>
    <property type="project" value="UniProtKB-ARBA"/>
</dbReference>
<evidence type="ECO:0000256" key="3">
    <source>
        <dbReference type="ARBA" id="ARBA00022525"/>
    </source>
</evidence>
<evidence type="ECO:0000256" key="4">
    <source>
        <dbReference type="ARBA" id="ARBA00022529"/>
    </source>
</evidence>
<evidence type="ECO:0000256" key="5">
    <source>
        <dbReference type="ARBA" id="ARBA00022729"/>
    </source>
</evidence>
<comment type="subcellular location">
    <subcellularLocation>
        <location evidence="1">Secreted</location>
    </subcellularLocation>
</comment>
<dbReference type="AlphaFoldDB" id="A6MBL9"/>
<feature type="signal peptide" evidence="7">
    <location>
        <begin position="1"/>
        <end position="22"/>
    </location>
</feature>
<dbReference type="EMBL" id="DQ673025">
    <property type="protein sequence ID" value="ABG76524.1"/>
    <property type="molecule type" value="mRNA"/>
</dbReference>
<keyword evidence="5 7" id="KW-0732">Signal</keyword>
<dbReference type="InterPro" id="IPR032749">
    <property type="entry name" value="Nigrocin"/>
</dbReference>
<evidence type="ECO:0000256" key="2">
    <source>
        <dbReference type="ARBA" id="ARBA00008230"/>
    </source>
</evidence>
<keyword evidence="3" id="KW-0964">Secreted</keyword>
<dbReference type="EMBL" id="DQ673027">
    <property type="protein sequence ID" value="ABG76526.1"/>
    <property type="molecule type" value="mRNA"/>
</dbReference>
<keyword evidence="4" id="KW-0929">Antimicrobial</keyword>
<dbReference type="Pfam" id="PF16047">
    <property type="entry name" value="Antimicrobial22"/>
    <property type="match status" value="1"/>
</dbReference>
<dbReference type="Pfam" id="PF03032">
    <property type="entry name" value="FSAP_sig_propep"/>
    <property type="match status" value="1"/>
</dbReference>
<proteinExistence type="evidence at transcript level"/>
<evidence type="ECO:0000256" key="7">
    <source>
        <dbReference type="SAM" id="SignalP"/>
    </source>
</evidence>
<keyword evidence="6" id="KW-0044">Antibiotic</keyword>
<dbReference type="GO" id="GO:0005576">
    <property type="term" value="C:extracellular region"/>
    <property type="evidence" value="ECO:0007669"/>
    <property type="project" value="UniProtKB-SubCell"/>
</dbReference>
<evidence type="ECO:0000256" key="1">
    <source>
        <dbReference type="ARBA" id="ARBA00004613"/>
    </source>
</evidence>